<reference evidence="1 2" key="9">
    <citation type="journal article" date="1994" name="J. Gen. Virol.">
        <title>Insect iridescent virus type 6 encodes a polypeptide related to the largest subunit of eukaryotic RNA polymerase II.</title>
        <authorList>
            <person name="Schnitzler P."/>
            <person name="Sonntag K.C."/>
            <person name="Muller M."/>
            <person name="Janssen W."/>
            <person name="Bugert J.J."/>
            <person name="Koonin E.V."/>
            <person name="Darai G."/>
        </authorList>
    </citation>
    <scope>NUCLEOTIDE SEQUENCE [LARGE SCALE GENOMIC DNA]</scope>
</reference>
<organismHost>
    <name type="scientific">Gryllus campestris</name>
    <dbReference type="NCBI Taxonomy" id="58607"/>
</organismHost>
<organismHost>
    <name type="scientific">Chilo suppressalis</name>
    <name type="common">Asiatic rice borer moth</name>
    <dbReference type="NCBI Taxonomy" id="168631"/>
</organismHost>
<dbReference type="GeneID" id="1733393"/>
<reference evidence="1 2" key="13">
    <citation type="journal article" date="1998" name="Virus Genes">
        <title>Identification of a thymidylate synthase gene within the genome of Chilo iridescent virus.</title>
        <authorList>
            <person name="Muller K."/>
            <person name="Tidona C.A."/>
            <person name="Bahr U."/>
            <person name="Darai G."/>
        </authorList>
    </citation>
    <scope>NUCLEOTIDE SEQUENCE [LARGE SCALE GENOMIC DNA]</scope>
</reference>
<protein>
    <submittedName>
        <fullName evidence="1">351R</fullName>
    </submittedName>
</protein>
<organismHost>
    <name type="scientific">Gryllus bimaculatus</name>
    <name type="common">Two-spotted cricket</name>
    <dbReference type="NCBI Taxonomy" id="6999"/>
</organismHost>
<keyword evidence="2" id="KW-1185">Reference proteome</keyword>
<sequence>MFSNEEKVLKTYLEFRVETCYRFFVITFQIRHTVYHVYYLESMLDNN</sequence>
<organismHost>
    <name type="scientific">Spodoptera frugiperda</name>
    <name type="common">Fall armyworm</name>
    <dbReference type="NCBI Taxonomy" id="7108"/>
</organismHost>
<reference evidence="1 2" key="5">
    <citation type="journal article" date="1992" name="Virus Genes">
        <title>Identification and mapping of origins of DNA replication within the DNA sequences of the genome of insect iridescent virus type 6.</title>
        <authorList>
            <person name="Handermann M."/>
            <person name="Schnitzler P."/>
            <person name="Rosen-Wolff A."/>
            <person name="Raab K."/>
            <person name="Sonntag K.C."/>
            <person name="Darai G."/>
        </authorList>
    </citation>
    <scope>NUCLEOTIDE SEQUENCE [LARGE SCALE GENOMIC DNA]</scope>
</reference>
<reference evidence="1 2" key="1">
    <citation type="journal article" date="1984" name="J. Virol.">
        <title>DNA analysis of insect iridescent virus 6: evidence for circular permutation and terminal redundancy.</title>
        <authorList>
            <person name="Delius H."/>
            <person name="Darai G."/>
            <person name="Fluegel R.M."/>
        </authorList>
    </citation>
    <scope>NUCLEOTIDE SEQUENCE [LARGE SCALE GENOMIC DNA]</scope>
</reference>
<organism evidence="1 2">
    <name type="scientific">Invertebrate iridescent virus 6</name>
    <name type="common">IIV-6</name>
    <name type="synonym">Chilo iridescent virus</name>
    <dbReference type="NCBI Taxonomy" id="176652"/>
    <lineage>
        <taxon>Viruses</taxon>
        <taxon>Varidnaviria</taxon>
        <taxon>Bamfordvirae</taxon>
        <taxon>Nucleocytoviricota</taxon>
        <taxon>Megaviricetes</taxon>
        <taxon>Pimascovirales</taxon>
        <taxon>Pimascovirales incertae sedis</taxon>
        <taxon>Iridoviridae</taxon>
        <taxon>Betairidovirinae</taxon>
        <taxon>Iridovirus</taxon>
        <taxon>Iridovirus chilo1</taxon>
    </lineage>
</organism>
<reference evidence="1 2" key="14">
    <citation type="journal article" date="1999" name="Virus Genes">
        <title>Identification of a gene cluster within the genome of Chilo iridescent virus encoding enzymes involved in viral DNA replication and processing.</title>
        <authorList>
            <person name="Muller K."/>
            <person name="Tidona C.A."/>
            <person name="Darai G."/>
        </authorList>
    </citation>
    <scope>NUCLEOTIDE SEQUENCE [LARGE SCALE GENOMIC DNA]</scope>
</reference>
<reference evidence="1 2" key="3">
    <citation type="journal article" date="1987" name="Virology">
        <title>Molecular cloning and physical mapping of the genome of insect iridescent virus type 6: further evidence for circular permutation of the viral genome.</title>
        <authorList>
            <person name="Schnitzler P."/>
            <person name="Soltau J.B."/>
            <person name="Fischer M."/>
            <person name="Reisner H."/>
            <person name="Scholz J."/>
            <person name="Delius H."/>
            <person name="Darai G."/>
        </authorList>
    </citation>
    <scope>NUCLEOTIDE SEQUENCE [LARGE SCALE GENOMIC DNA]</scope>
</reference>
<dbReference type="RefSeq" id="NP_149814.1">
    <property type="nucleotide sequence ID" value="NC_003038.1"/>
</dbReference>
<accession>Q91FH3</accession>
<reference evidence="1 2" key="11">
    <citation type="journal article" date="1994" name="Virus Genes">
        <title>Chilo iridescent virus encodes a putative helicase belonging to a distinct family within the "DEAD/H" superfamily: implications for the evolution of large DNA viruses.</title>
        <authorList>
            <person name="Sonntag K.C."/>
            <person name="Schnitzler P."/>
            <person name="Koonin E.V."/>
            <person name="Darai G."/>
        </authorList>
    </citation>
    <scope>NUCLEOTIDE SEQUENCE [LARGE SCALE GENOMIC DNA]</scope>
</reference>
<reference evidence="1 2" key="7">
    <citation type="journal article" date="1993" name="J. Gen. Virol.">
        <title>Identification of the gene encoding the major capsid protein of insect iridescent virus type 6 by polymerase chain reaction.</title>
        <authorList>
            <person name="Stohwasser R."/>
            <person name="Raab K."/>
            <person name="Schnitzler P."/>
            <person name="Janssen W."/>
            <person name="Darai G."/>
        </authorList>
    </citation>
    <scope>NUCLEOTIDE SEQUENCE [LARGE SCALE GENOMIC DNA]</scope>
</reference>
<reference evidence="1 2" key="2">
    <citation type="journal article" date="1986" name="Med. Microbiol. Immunol.">
        <title>Insect iridescent virus type 6 induced toxic degenerative hepatitis in mice.</title>
        <authorList>
            <person name="Lorbacher de Ruiz H."/>
            <person name="Gelderblom H."/>
            <person name="Hofmann W."/>
            <person name="Darai G."/>
        </authorList>
    </citation>
    <scope>NUCLEOTIDE SEQUENCE [LARGE SCALE GENOMIC DNA]</scope>
</reference>
<reference evidence="1 2" key="10">
    <citation type="journal article" date="1994" name="Nucleic Acids Res.">
        <title>Identification of genes encoding zinc finger proteins, non-histone chromosomal HMG protein homologue, and a putative GTP phosphohydrolase in the genome of Chilo iridescent virus.</title>
        <authorList>
            <person name="Schnitzler P."/>
            <person name="Hug M."/>
            <person name="Handermann M."/>
            <person name="Janssen W."/>
            <person name="Koonin E.V."/>
            <person name="Delius H."/>
            <person name="Darai C."/>
        </authorList>
    </citation>
    <scope>NUCLEOTIDE SEQUENCE [LARGE SCALE GENOMIC DNA]</scope>
</reference>
<evidence type="ECO:0000313" key="1">
    <source>
        <dbReference type="EMBL" id="AAK82212.1"/>
    </source>
</evidence>
<dbReference type="KEGG" id="vg:1733393"/>
<dbReference type="Proteomes" id="UP000001359">
    <property type="component" value="Segment"/>
</dbReference>
<reference evidence="1 2" key="8">
    <citation type="journal article" date="1994" name="Intervirology">
        <title>Identification of the primary structure and the coding capacity of the genome of insect iridescent virus type 6 between the genome coordinates 0.310 and 0.347 (7990 bp).</title>
        <authorList>
            <person name="Sonntag K.C."/>
            <person name="Schnitzler P."/>
            <person name="Janssen W."/>
            <person name="Darai G."/>
        </authorList>
    </citation>
    <scope>NUCLEOTIDE SEQUENCE [LARGE SCALE GENOMIC DNA]</scope>
</reference>
<evidence type="ECO:0000313" key="2">
    <source>
        <dbReference type="Proteomes" id="UP000001359"/>
    </source>
</evidence>
<proteinExistence type="predicted"/>
<reference evidence="1 2" key="6">
    <citation type="journal article" date="1992" name="Virus Genes">
        <title>Characterization of the third origin of DNA replication of the genome of insect iridescent virus type 6.</title>
        <authorList>
            <person name="Sonntag K.C."/>
            <person name="Darai G."/>
        </authorList>
    </citation>
    <scope>NUCLEOTIDE SEQUENCE [LARGE SCALE GENOMIC DNA]</scope>
</reference>
<dbReference type="EMBL" id="AF303741">
    <property type="protein sequence ID" value="AAK82212.1"/>
    <property type="molecule type" value="Genomic_DNA"/>
</dbReference>
<name>Q91FH3_IIV6</name>
<reference evidence="1 2" key="4">
    <citation type="journal article" date="1988" name="Virology">
        <title>Identification and characterization of the repetitive DNA element in the genome of insect iridescent virus type 6.</title>
        <authorList>
            <person name="Fischer M."/>
            <person name="Schnitzler P."/>
            <person name="Delius H."/>
            <person name="Darai G."/>
        </authorList>
    </citation>
    <scope>NUCLEOTIDE SEQUENCE [LARGE SCALE GENOMIC DNA]</scope>
</reference>
<reference evidence="1 2" key="12">
    <citation type="journal article" date="1997" name="Virus Genes">
        <title>The DNA sequence of Chilo iridescent virus between the genome coordinates 0.101 and 0.391; similarities in coding strategy between insect and vertebrate iridoviruses.</title>
        <authorList>
            <person name="Bahr U."/>
            <person name="Tidona C.A."/>
            <person name="Darai G."/>
        </authorList>
    </citation>
    <scope>NUCLEOTIDE SEQUENCE [LARGE SCALE GENOMIC DNA]</scope>
</reference>
<organismHost>
    <name type="scientific">Acheta domesticus</name>
    <name type="common">House cricket</name>
    <dbReference type="NCBI Taxonomy" id="6997"/>
</organismHost>
<reference evidence="1 2" key="15">
    <citation type="journal article" date="2001" name="Virology">
        <title>Analysis of the first complete DNA sequence of an invertebrate iridovirus: coding strategy of the genome of Chilo iridescent virus.</title>
        <authorList>
            <person name="Jakob N.J."/>
            <person name="Muller K."/>
            <person name="Bahr U."/>
            <person name="Darai G."/>
        </authorList>
    </citation>
    <scope>NUCLEOTIDE SEQUENCE [LARGE SCALE GENOMIC DNA]</scope>
</reference>